<dbReference type="EMBL" id="LSRX01000370">
    <property type="protein sequence ID" value="OLP99242.1"/>
    <property type="molecule type" value="Genomic_DNA"/>
</dbReference>
<dbReference type="GO" id="GO:0016491">
    <property type="term" value="F:oxidoreductase activity"/>
    <property type="evidence" value="ECO:0007669"/>
    <property type="project" value="InterPro"/>
</dbReference>
<dbReference type="Proteomes" id="UP000186817">
    <property type="component" value="Unassembled WGS sequence"/>
</dbReference>
<dbReference type="InterPro" id="IPR013328">
    <property type="entry name" value="6PGD_dom2"/>
</dbReference>
<sequence length="632" mass="69962">MAFGLCELHRVISQHSVERDVTDLCTLETTKLEILRPQDCKFGEWSAWEVHLSSCCSSSCRRCGGLAAGTARAIQPPLCWCPPSTASCLSTSEDAMTMFDLHTWTFTTIVSSALVRLASHAAGKRLALNIAFGLVGTCSCCSFQTSLPQKTFADAVWHQHRRPSRWAFSDESPQSAVSFAATSWTMSLTRCSPGIYDLHGLTCILAAMPWTSSSWNVSNRLQPERQSECSVRGLEDQFPSGRPAWESVLGDACVFVEDAQPFSDLHLKVFEGARQLITYAGILLGYRRINEAIEEPVIVEFVKRYWGVVLAHAVAPSDQADGQAYQAEIFQRLAQSDEELLTLAEEGCQNICSFCMSIIPGLPPMDTPTIKPIVQLLCLWVRYIISSTDEVEKPYVHAADGRLEVLHPLAESLWHNAVKSIKGEKGETIRKPPPREETKAFVTAAFPSVNLGATVLVEVMASQLIACRSNGVASFLTPCTDPLWILPFLVCAAVAAYAVGYAVQKGNLNNILSLPDLHGNLCGSGLNRGKPFLYFCMQKDSQHIMEGNQKRLDMANPICVGICPGTYNTSSRCWLPIHESYAWVQDYPTQPFIGLVCRPSMVYTKAVYDQVVLWMLQWFWFETVDSSPMQLA</sequence>
<proteinExistence type="predicted"/>
<protein>
    <submittedName>
        <fullName evidence="2">Mannitol dehydrogenase</fullName>
    </submittedName>
</protein>
<comment type="caution">
    <text evidence="2">The sequence shown here is derived from an EMBL/GenBank/DDBJ whole genome shotgun (WGS) entry which is preliminary data.</text>
</comment>
<feature type="domain" description="Mannitol dehydrogenase C-terminal" evidence="1">
    <location>
        <begin position="259"/>
        <end position="390"/>
    </location>
</feature>
<name>A0A1Q9DVP4_SYMMI</name>
<dbReference type="Gene3D" id="1.10.1040.10">
    <property type="entry name" value="N-(1-d-carboxylethyl)-l-norvaline Dehydrogenase, domain 2"/>
    <property type="match status" value="1"/>
</dbReference>
<evidence type="ECO:0000313" key="3">
    <source>
        <dbReference type="Proteomes" id="UP000186817"/>
    </source>
</evidence>
<evidence type="ECO:0000259" key="1">
    <source>
        <dbReference type="Pfam" id="PF08125"/>
    </source>
</evidence>
<accession>A0A1Q9DVP4</accession>
<keyword evidence="3" id="KW-1185">Reference proteome</keyword>
<dbReference type="AlphaFoldDB" id="A0A1Q9DVP4"/>
<dbReference type="SUPFAM" id="SSF48179">
    <property type="entry name" value="6-phosphogluconate dehydrogenase C-terminal domain-like"/>
    <property type="match status" value="1"/>
</dbReference>
<dbReference type="OrthoDB" id="424895at2759"/>
<gene>
    <name evidence="2" type="primary">YNR073C</name>
    <name evidence="2" type="ORF">AK812_SmicGene18216</name>
</gene>
<dbReference type="InterPro" id="IPR013118">
    <property type="entry name" value="Mannitol_DH_C"/>
</dbReference>
<evidence type="ECO:0000313" key="2">
    <source>
        <dbReference type="EMBL" id="OLP99242.1"/>
    </source>
</evidence>
<dbReference type="Pfam" id="PF08125">
    <property type="entry name" value="Mannitol_dh_C"/>
    <property type="match status" value="1"/>
</dbReference>
<organism evidence="2 3">
    <name type="scientific">Symbiodinium microadriaticum</name>
    <name type="common">Dinoflagellate</name>
    <name type="synonym">Zooxanthella microadriatica</name>
    <dbReference type="NCBI Taxonomy" id="2951"/>
    <lineage>
        <taxon>Eukaryota</taxon>
        <taxon>Sar</taxon>
        <taxon>Alveolata</taxon>
        <taxon>Dinophyceae</taxon>
        <taxon>Suessiales</taxon>
        <taxon>Symbiodiniaceae</taxon>
        <taxon>Symbiodinium</taxon>
    </lineage>
</organism>
<reference evidence="2 3" key="1">
    <citation type="submission" date="2016-02" db="EMBL/GenBank/DDBJ databases">
        <title>Genome analysis of coral dinoflagellate symbionts highlights evolutionary adaptations to a symbiotic lifestyle.</title>
        <authorList>
            <person name="Aranda M."/>
            <person name="Li Y."/>
            <person name="Liew Y.J."/>
            <person name="Baumgarten S."/>
            <person name="Simakov O."/>
            <person name="Wilson M."/>
            <person name="Piel J."/>
            <person name="Ashoor H."/>
            <person name="Bougouffa S."/>
            <person name="Bajic V.B."/>
            <person name="Ryu T."/>
            <person name="Ravasi T."/>
            <person name="Bayer T."/>
            <person name="Micklem G."/>
            <person name="Kim H."/>
            <person name="Bhak J."/>
            <person name="Lajeunesse T.C."/>
            <person name="Voolstra C.R."/>
        </authorList>
    </citation>
    <scope>NUCLEOTIDE SEQUENCE [LARGE SCALE GENOMIC DNA]</scope>
    <source>
        <strain evidence="2 3">CCMP2467</strain>
    </source>
</reference>
<dbReference type="InterPro" id="IPR008927">
    <property type="entry name" value="6-PGluconate_DH-like_C_sf"/>
</dbReference>